<name>A0ABU7A517_9TELE</name>
<protein>
    <submittedName>
        <fullName evidence="2">Uncharacterized protein</fullName>
    </submittedName>
</protein>
<feature type="coiled-coil region" evidence="1">
    <location>
        <begin position="9"/>
        <end position="36"/>
    </location>
</feature>
<dbReference type="Proteomes" id="UP001345963">
    <property type="component" value="Unassembled WGS sequence"/>
</dbReference>
<evidence type="ECO:0000256" key="1">
    <source>
        <dbReference type="SAM" id="Coils"/>
    </source>
</evidence>
<keyword evidence="1" id="KW-0175">Coiled coil</keyword>
<comment type="caution">
    <text evidence="2">The sequence shown here is derived from an EMBL/GenBank/DDBJ whole genome shotgun (WGS) entry which is preliminary data.</text>
</comment>
<evidence type="ECO:0000313" key="2">
    <source>
        <dbReference type="EMBL" id="MED6232844.1"/>
    </source>
</evidence>
<evidence type="ECO:0000313" key="3">
    <source>
        <dbReference type="Proteomes" id="UP001345963"/>
    </source>
</evidence>
<organism evidence="2 3">
    <name type="scientific">Ataeniobius toweri</name>
    <dbReference type="NCBI Taxonomy" id="208326"/>
    <lineage>
        <taxon>Eukaryota</taxon>
        <taxon>Metazoa</taxon>
        <taxon>Chordata</taxon>
        <taxon>Craniata</taxon>
        <taxon>Vertebrata</taxon>
        <taxon>Euteleostomi</taxon>
        <taxon>Actinopterygii</taxon>
        <taxon>Neopterygii</taxon>
        <taxon>Teleostei</taxon>
        <taxon>Neoteleostei</taxon>
        <taxon>Acanthomorphata</taxon>
        <taxon>Ovalentaria</taxon>
        <taxon>Atherinomorphae</taxon>
        <taxon>Cyprinodontiformes</taxon>
        <taxon>Goodeidae</taxon>
        <taxon>Ataeniobius</taxon>
    </lineage>
</organism>
<accession>A0ABU7A517</accession>
<proteinExistence type="predicted"/>
<gene>
    <name evidence="2" type="ORF">ATANTOWER_003175</name>
</gene>
<dbReference type="EMBL" id="JAHUTI010001332">
    <property type="protein sequence ID" value="MED6232844.1"/>
    <property type="molecule type" value="Genomic_DNA"/>
</dbReference>
<keyword evidence="3" id="KW-1185">Reference proteome</keyword>
<reference evidence="2 3" key="1">
    <citation type="submission" date="2021-07" db="EMBL/GenBank/DDBJ databases">
        <authorList>
            <person name="Palmer J.M."/>
        </authorList>
    </citation>
    <scope>NUCLEOTIDE SEQUENCE [LARGE SCALE GENOMIC DNA]</scope>
    <source>
        <strain evidence="2 3">AT_MEX2019</strain>
        <tissue evidence="2">Muscle</tissue>
    </source>
</reference>
<sequence>MLDDTLQPISATRCELLEVQEKLETVELRARKLEVAESIQNTTPSLEDWGMEINPPSQVEASEGEPHVQHPERTFHSELENLEAALQRFPSQAHGFLHTSTESRTGMSRQIRFSGAVSYPTVIDSYEQYLAVDSVEVNSSRFRGKQHSHLYPPLRTLTSAKATGKPSLGLRWFILPSTAAQDPSPWSTGPTIVP</sequence>